<dbReference type="GO" id="GO:0030894">
    <property type="term" value="C:replisome"/>
    <property type="evidence" value="ECO:0007669"/>
    <property type="project" value="TreeGrafter"/>
</dbReference>
<dbReference type="InterPro" id="IPR011545">
    <property type="entry name" value="DEAD/DEAH_box_helicase_dom"/>
</dbReference>
<keyword evidence="3" id="KW-0547">Nucleotide-binding</keyword>
<evidence type="ECO:0000256" key="12">
    <source>
        <dbReference type="ARBA" id="ARBA00044550"/>
    </source>
</evidence>
<keyword evidence="8" id="KW-0413">Isomerase</keyword>
<feature type="domain" description="Helicase ATP-binding" evidence="13">
    <location>
        <begin position="25"/>
        <end position="202"/>
    </location>
</feature>
<dbReference type="GO" id="GO:0003677">
    <property type="term" value="F:DNA binding"/>
    <property type="evidence" value="ECO:0007669"/>
    <property type="project" value="UniProtKB-KW"/>
</dbReference>
<dbReference type="SMART" id="SM00487">
    <property type="entry name" value="DEXDc"/>
    <property type="match status" value="1"/>
</dbReference>
<dbReference type="EMBL" id="CP003600">
    <property type="protein sequence ID" value="AFY91353.1"/>
    <property type="molecule type" value="Genomic_DNA"/>
</dbReference>
<dbReference type="Pfam" id="PF00270">
    <property type="entry name" value="DEAD"/>
    <property type="match status" value="1"/>
</dbReference>
<organism evidence="15 16">
    <name type="scientific">Chamaesiphon minutus (strain ATCC 27169 / PCC 6605)</name>
    <dbReference type="NCBI Taxonomy" id="1173020"/>
    <lineage>
        <taxon>Bacteria</taxon>
        <taxon>Bacillati</taxon>
        <taxon>Cyanobacteriota</taxon>
        <taxon>Cyanophyceae</taxon>
        <taxon>Gomontiellales</taxon>
        <taxon>Chamaesiphonaceae</taxon>
        <taxon>Chamaesiphon</taxon>
    </lineage>
</organism>
<evidence type="ECO:0000256" key="11">
    <source>
        <dbReference type="ARBA" id="ARBA00044535"/>
    </source>
</evidence>
<protein>
    <recommendedName>
        <fullName evidence="11">ATP-dependent DNA helicase RecQ</fullName>
        <ecNumber evidence="10">5.6.2.4</ecNumber>
    </recommendedName>
    <alternativeName>
        <fullName evidence="12">DNA 3'-5' helicase RecQ</fullName>
    </alternativeName>
</protein>
<evidence type="ECO:0000313" key="16">
    <source>
        <dbReference type="Proteomes" id="UP000010366"/>
    </source>
</evidence>
<dbReference type="PROSITE" id="PS51192">
    <property type="entry name" value="HELICASE_ATP_BIND_1"/>
    <property type="match status" value="1"/>
</dbReference>
<evidence type="ECO:0000256" key="2">
    <source>
        <dbReference type="ARBA" id="ARBA00022723"/>
    </source>
</evidence>
<keyword evidence="6" id="KW-0067">ATP-binding</keyword>
<dbReference type="InterPro" id="IPR032284">
    <property type="entry name" value="RecQ_Zn-bd"/>
</dbReference>
<proteinExistence type="inferred from homology"/>
<evidence type="ECO:0000259" key="13">
    <source>
        <dbReference type="PROSITE" id="PS51192"/>
    </source>
</evidence>
<dbReference type="eggNOG" id="COG0514">
    <property type="taxonomic scope" value="Bacteria"/>
</dbReference>
<dbReference type="InterPro" id="IPR014001">
    <property type="entry name" value="Helicase_ATP-bd"/>
</dbReference>
<dbReference type="PROSITE" id="PS51194">
    <property type="entry name" value="HELICASE_CTER"/>
    <property type="match status" value="1"/>
</dbReference>
<evidence type="ECO:0000259" key="14">
    <source>
        <dbReference type="PROSITE" id="PS51194"/>
    </source>
</evidence>
<dbReference type="GO" id="GO:0005737">
    <property type="term" value="C:cytoplasm"/>
    <property type="evidence" value="ECO:0007669"/>
    <property type="project" value="TreeGrafter"/>
</dbReference>
<accession>K9U9S6</accession>
<feature type="domain" description="Helicase C-terminal" evidence="14">
    <location>
        <begin position="229"/>
        <end position="372"/>
    </location>
</feature>
<evidence type="ECO:0000256" key="4">
    <source>
        <dbReference type="ARBA" id="ARBA00022801"/>
    </source>
</evidence>
<dbReference type="AlphaFoldDB" id="K9U9S6"/>
<dbReference type="KEGG" id="cmp:Cha6605_0045"/>
<dbReference type="Pfam" id="PF00271">
    <property type="entry name" value="Helicase_C"/>
    <property type="match status" value="1"/>
</dbReference>
<dbReference type="PATRIC" id="fig|1173020.3.peg.53"/>
<keyword evidence="5 15" id="KW-0347">Helicase</keyword>
<dbReference type="RefSeq" id="WP_015157548.1">
    <property type="nucleotide sequence ID" value="NC_019697.1"/>
</dbReference>
<dbReference type="STRING" id="1173020.Cha6605_0045"/>
<keyword evidence="4" id="KW-0378">Hydrolase</keyword>
<comment type="similarity">
    <text evidence="1">Belongs to the helicase family. RecQ subfamily.</text>
</comment>
<dbReference type="GO" id="GO:0009378">
    <property type="term" value="F:four-way junction helicase activity"/>
    <property type="evidence" value="ECO:0007669"/>
    <property type="project" value="TreeGrafter"/>
</dbReference>
<dbReference type="OrthoDB" id="9763310at2"/>
<comment type="catalytic activity">
    <reaction evidence="9">
        <text>Couples ATP hydrolysis with the unwinding of duplex DNA by translocating in the 3'-5' direction.</text>
        <dbReference type="EC" id="5.6.2.4"/>
    </reaction>
</comment>
<dbReference type="GO" id="GO:0016787">
    <property type="term" value="F:hydrolase activity"/>
    <property type="evidence" value="ECO:0007669"/>
    <property type="project" value="UniProtKB-KW"/>
</dbReference>
<dbReference type="GO" id="GO:0006310">
    <property type="term" value="P:DNA recombination"/>
    <property type="evidence" value="ECO:0007669"/>
    <property type="project" value="InterPro"/>
</dbReference>
<dbReference type="PANTHER" id="PTHR13710:SF105">
    <property type="entry name" value="ATP-DEPENDENT DNA HELICASE Q1"/>
    <property type="match status" value="1"/>
</dbReference>
<dbReference type="GO" id="GO:0046872">
    <property type="term" value="F:metal ion binding"/>
    <property type="evidence" value="ECO:0007669"/>
    <property type="project" value="UniProtKB-KW"/>
</dbReference>
<dbReference type="SUPFAM" id="SSF52540">
    <property type="entry name" value="P-loop containing nucleoside triphosphate hydrolases"/>
    <property type="match status" value="1"/>
</dbReference>
<dbReference type="NCBIfam" id="TIGR00614">
    <property type="entry name" value="recQ_fam"/>
    <property type="match status" value="1"/>
</dbReference>
<dbReference type="InterPro" id="IPR027417">
    <property type="entry name" value="P-loop_NTPase"/>
</dbReference>
<dbReference type="GO" id="GO:0043138">
    <property type="term" value="F:3'-5' DNA helicase activity"/>
    <property type="evidence" value="ECO:0007669"/>
    <property type="project" value="UniProtKB-EC"/>
</dbReference>
<dbReference type="PANTHER" id="PTHR13710">
    <property type="entry name" value="DNA HELICASE RECQ FAMILY MEMBER"/>
    <property type="match status" value="1"/>
</dbReference>
<dbReference type="InterPro" id="IPR004589">
    <property type="entry name" value="DNA_helicase_ATP-dep_RecQ"/>
</dbReference>
<evidence type="ECO:0000256" key="8">
    <source>
        <dbReference type="ARBA" id="ARBA00023235"/>
    </source>
</evidence>
<dbReference type="SMART" id="SM00490">
    <property type="entry name" value="HELICc"/>
    <property type="match status" value="1"/>
</dbReference>
<evidence type="ECO:0000256" key="1">
    <source>
        <dbReference type="ARBA" id="ARBA00005446"/>
    </source>
</evidence>
<evidence type="ECO:0000256" key="6">
    <source>
        <dbReference type="ARBA" id="ARBA00022840"/>
    </source>
</evidence>
<evidence type="ECO:0000256" key="10">
    <source>
        <dbReference type="ARBA" id="ARBA00034808"/>
    </source>
</evidence>
<dbReference type="EC" id="5.6.2.4" evidence="10"/>
<dbReference type="CDD" id="cd17920">
    <property type="entry name" value="DEXHc_RecQ"/>
    <property type="match status" value="1"/>
</dbReference>
<dbReference type="GO" id="GO:0005524">
    <property type="term" value="F:ATP binding"/>
    <property type="evidence" value="ECO:0007669"/>
    <property type="project" value="UniProtKB-KW"/>
</dbReference>
<keyword evidence="2" id="KW-0479">Metal-binding</keyword>
<reference evidence="15 16" key="1">
    <citation type="submission" date="2012-05" db="EMBL/GenBank/DDBJ databases">
        <title>Finished chromosome of genome of Chamaesiphon sp. PCC 6605.</title>
        <authorList>
            <consortium name="US DOE Joint Genome Institute"/>
            <person name="Gugger M."/>
            <person name="Coursin T."/>
            <person name="Rippka R."/>
            <person name="Tandeau De Marsac N."/>
            <person name="Huntemann M."/>
            <person name="Wei C.-L."/>
            <person name="Han J."/>
            <person name="Detter J.C."/>
            <person name="Han C."/>
            <person name="Tapia R."/>
            <person name="Chen A."/>
            <person name="Kyrpides N."/>
            <person name="Mavromatis K."/>
            <person name="Markowitz V."/>
            <person name="Szeto E."/>
            <person name="Ivanova N."/>
            <person name="Pagani I."/>
            <person name="Pati A."/>
            <person name="Goodwin L."/>
            <person name="Nordberg H.P."/>
            <person name="Cantor M.N."/>
            <person name="Hua S.X."/>
            <person name="Woyke T."/>
            <person name="Kerfeld C.A."/>
        </authorList>
    </citation>
    <scope>NUCLEOTIDE SEQUENCE [LARGE SCALE GENOMIC DNA]</scope>
    <source>
        <strain evidence="16">ATCC 27169 / PCC 6605</strain>
    </source>
</reference>
<dbReference type="Pfam" id="PF16124">
    <property type="entry name" value="RecQ_Zn_bind"/>
    <property type="match status" value="1"/>
</dbReference>
<sequence>MDRIHAKLQQVWGYDRLRTPQGEIIDCLLQQRDALIVMPTGGGKSLCFQLPALLSEGVTLVISPLVALMENQVQELIVKGVAAGLLHSEIPTSERSQTLRRLASHQLKLLYLSPETLLSTPVWEKLCDPELKIDRLVIDEAHCLVHWGETFRPTYRRLGAIRATLIQSKPLGTKISIAAFTATADPRSQQTIERVLQLDKPAKFLLTPYRPNLHLSVNQIWTPSGRKHRLIRFIDKYPQQSGLIYVRTRDTSAELAAWLAARGDTTAAYHAGLSPQARRRLEGDWLSGKLQYVVCTCAFGMGINKANVRWIAHFHPPVLLAEYIQEIGRAGRDGQPSEALLLACESTGLLYPEDRQRNRFFTESVDRYYNLATAMAKKLPASGDIQQIERQFPKSAVALSLLHSVGELAWETPFKYRRTITGKSPDWKLLRSQHQQLFREVPTYITESGCRWKYLLTAFGAKPAQSNWRCGRCDRCLAS</sequence>
<keyword evidence="7" id="KW-0238">DNA-binding</keyword>
<evidence type="ECO:0000256" key="5">
    <source>
        <dbReference type="ARBA" id="ARBA00022806"/>
    </source>
</evidence>
<evidence type="ECO:0000256" key="7">
    <source>
        <dbReference type="ARBA" id="ARBA00023125"/>
    </source>
</evidence>
<evidence type="ECO:0000256" key="3">
    <source>
        <dbReference type="ARBA" id="ARBA00022741"/>
    </source>
</evidence>
<evidence type="ECO:0000313" key="15">
    <source>
        <dbReference type="EMBL" id="AFY91353.1"/>
    </source>
</evidence>
<dbReference type="HOGENOM" id="CLU_001103_9_7_3"/>
<dbReference type="Gene3D" id="3.40.50.300">
    <property type="entry name" value="P-loop containing nucleotide triphosphate hydrolases"/>
    <property type="match status" value="2"/>
</dbReference>
<keyword evidence="16" id="KW-1185">Reference proteome</keyword>
<dbReference type="InterPro" id="IPR001650">
    <property type="entry name" value="Helicase_C-like"/>
</dbReference>
<dbReference type="GO" id="GO:0006281">
    <property type="term" value="P:DNA repair"/>
    <property type="evidence" value="ECO:0007669"/>
    <property type="project" value="TreeGrafter"/>
</dbReference>
<dbReference type="GO" id="GO:0043590">
    <property type="term" value="C:bacterial nucleoid"/>
    <property type="evidence" value="ECO:0007669"/>
    <property type="project" value="TreeGrafter"/>
</dbReference>
<evidence type="ECO:0000256" key="9">
    <source>
        <dbReference type="ARBA" id="ARBA00034617"/>
    </source>
</evidence>
<gene>
    <name evidence="15" type="ORF">Cha6605_0045</name>
</gene>
<dbReference type="Proteomes" id="UP000010366">
    <property type="component" value="Chromosome"/>
</dbReference>
<name>K9U9S6_CHAP6</name>